<dbReference type="OrthoDB" id="9785707at2"/>
<evidence type="ECO:0000313" key="4">
    <source>
        <dbReference type="EMBL" id="CUQ65059.1"/>
    </source>
</evidence>
<keyword evidence="5" id="KW-1185">Reference proteome</keyword>
<sequence>MDQASLAAWLTLQAVEGVGDRTLIKLIQSFGSPNAALTAAAERLIEAGFSAELAESVRRRPPPDVMREIERRLAIVERLNVQVCTFFDPTYPARLRAIPDPPPLLYVSGTWPMSADVAVAIVGGRRATPSGQVVTERIARELAERGITIVSGLARGIDAAAHRGALAGKGRTIAVLGCGIDRTYPSEHRALRRGIEEAGGAVMSELPIGASPLNHHFPRRNRIISGLSLGVLVSEAAKGSGSLITARLALEQGRDVFAVPGPVTTDACRGSNGLIKEGAKLVEDARDVLEEILPQLDARLRASLSLGDESASPREPLGREDAAVYEALSSDAQSVDALIERTGLRAATVVASLLALELSGRARQLPGQQYVKL</sequence>
<feature type="domain" description="DprA winged helix" evidence="3">
    <location>
        <begin position="310"/>
        <end position="368"/>
    </location>
</feature>
<reference evidence="5" key="1">
    <citation type="submission" date="2015-09" db="EMBL/GenBank/DDBJ databases">
        <authorList>
            <person name="Daims H."/>
        </authorList>
    </citation>
    <scope>NUCLEOTIDE SEQUENCE [LARGE SCALE GENOMIC DNA]</scope>
</reference>
<dbReference type="Gene3D" id="1.10.10.10">
    <property type="entry name" value="Winged helix-like DNA-binding domain superfamily/Winged helix DNA-binding domain"/>
    <property type="match status" value="1"/>
</dbReference>
<protein>
    <submittedName>
        <fullName evidence="4">Uncharacterized protein</fullName>
    </submittedName>
</protein>
<dbReference type="SUPFAM" id="SSF102405">
    <property type="entry name" value="MCP/YpsA-like"/>
    <property type="match status" value="1"/>
</dbReference>
<dbReference type="STRING" id="1715989.NITINOP_0083"/>
<gene>
    <name evidence="4" type="primary">smf</name>
    <name evidence="4" type="ORF">NITINOP_0083</name>
</gene>
<dbReference type="Gene3D" id="3.40.50.450">
    <property type="match status" value="1"/>
</dbReference>
<dbReference type="InterPro" id="IPR003488">
    <property type="entry name" value="DprA"/>
</dbReference>
<dbReference type="NCBIfam" id="TIGR00732">
    <property type="entry name" value="dprA"/>
    <property type="match status" value="1"/>
</dbReference>
<dbReference type="RefSeq" id="WP_062481695.1">
    <property type="nucleotide sequence ID" value="NZ_LN885086.1"/>
</dbReference>
<dbReference type="Pfam" id="PF17782">
    <property type="entry name" value="WHD_DprA"/>
    <property type="match status" value="1"/>
</dbReference>
<dbReference type="SUPFAM" id="SSF47781">
    <property type="entry name" value="RuvA domain 2-like"/>
    <property type="match status" value="1"/>
</dbReference>
<dbReference type="AlphaFoldDB" id="A0A0S4KKY4"/>
<dbReference type="PANTHER" id="PTHR43022">
    <property type="entry name" value="PROTEIN SMF"/>
    <property type="match status" value="1"/>
</dbReference>
<dbReference type="InterPro" id="IPR036388">
    <property type="entry name" value="WH-like_DNA-bd_sf"/>
</dbReference>
<dbReference type="KEGG" id="nio:NITINOP_0083"/>
<dbReference type="GO" id="GO:0009294">
    <property type="term" value="P:DNA-mediated transformation"/>
    <property type="evidence" value="ECO:0007669"/>
    <property type="project" value="InterPro"/>
</dbReference>
<comment type="similarity">
    <text evidence="1">Belongs to the DprA/Smf family.</text>
</comment>
<dbReference type="EMBL" id="LN885086">
    <property type="protein sequence ID" value="CUQ65059.1"/>
    <property type="molecule type" value="Genomic_DNA"/>
</dbReference>
<evidence type="ECO:0000259" key="3">
    <source>
        <dbReference type="Pfam" id="PF17782"/>
    </source>
</evidence>
<evidence type="ECO:0000313" key="5">
    <source>
        <dbReference type="Proteomes" id="UP000066284"/>
    </source>
</evidence>
<dbReference type="InterPro" id="IPR057666">
    <property type="entry name" value="DrpA_SLOG"/>
</dbReference>
<dbReference type="Pfam" id="PF02481">
    <property type="entry name" value="DNA_processg_A"/>
    <property type="match status" value="1"/>
</dbReference>
<dbReference type="PANTHER" id="PTHR43022:SF1">
    <property type="entry name" value="PROTEIN SMF"/>
    <property type="match status" value="1"/>
</dbReference>
<dbReference type="Proteomes" id="UP000066284">
    <property type="component" value="Chromosome 1"/>
</dbReference>
<dbReference type="InterPro" id="IPR010994">
    <property type="entry name" value="RuvA_2-like"/>
</dbReference>
<evidence type="ECO:0000259" key="2">
    <source>
        <dbReference type="Pfam" id="PF02481"/>
    </source>
</evidence>
<name>A0A0S4KKY4_9BACT</name>
<accession>A0A0S4KKY4</accession>
<evidence type="ECO:0000256" key="1">
    <source>
        <dbReference type="ARBA" id="ARBA00006525"/>
    </source>
</evidence>
<proteinExistence type="inferred from homology"/>
<organism evidence="4 5">
    <name type="scientific">Candidatus Nitrospira inopinata</name>
    <dbReference type="NCBI Taxonomy" id="1715989"/>
    <lineage>
        <taxon>Bacteria</taxon>
        <taxon>Pseudomonadati</taxon>
        <taxon>Nitrospirota</taxon>
        <taxon>Nitrospiria</taxon>
        <taxon>Nitrospirales</taxon>
        <taxon>Nitrospiraceae</taxon>
        <taxon>Nitrospira</taxon>
    </lineage>
</organism>
<dbReference type="InterPro" id="IPR041614">
    <property type="entry name" value="DprA_WH"/>
</dbReference>
<feature type="domain" description="Smf/DprA SLOG" evidence="2">
    <location>
        <begin position="83"/>
        <end position="292"/>
    </location>
</feature>